<dbReference type="Proteomes" id="UP000315540">
    <property type="component" value="Unassembled WGS sequence"/>
</dbReference>
<dbReference type="AlphaFoldDB" id="A0A504JMG5"/>
<evidence type="ECO:0000313" key="2">
    <source>
        <dbReference type="Proteomes" id="UP000315540"/>
    </source>
</evidence>
<gene>
    <name evidence="1" type="ORF">FHK87_01270</name>
</gene>
<keyword evidence="2" id="KW-1185">Reference proteome</keyword>
<protein>
    <submittedName>
        <fullName evidence="1">Uncharacterized protein</fullName>
    </submittedName>
</protein>
<name>A0A504JMG5_9FLAO</name>
<proteinExistence type="predicted"/>
<reference evidence="1 2" key="1">
    <citation type="submission" date="2019-06" db="EMBL/GenBank/DDBJ databases">
        <authorList>
            <person name="Meng X."/>
        </authorList>
    </citation>
    <scope>NUCLEOTIDE SEQUENCE [LARGE SCALE GENOMIC DNA]</scope>
    <source>
        <strain evidence="1 2">M625</strain>
    </source>
</reference>
<comment type="caution">
    <text evidence="1">The sequence shown here is derived from an EMBL/GenBank/DDBJ whole genome shotgun (WGS) entry which is preliminary data.</text>
</comment>
<evidence type="ECO:0000313" key="1">
    <source>
        <dbReference type="EMBL" id="TPN88873.1"/>
    </source>
</evidence>
<accession>A0A504JMG5</accession>
<dbReference type="EMBL" id="VFWZ01000001">
    <property type="protein sequence ID" value="TPN88873.1"/>
    <property type="molecule type" value="Genomic_DNA"/>
</dbReference>
<dbReference type="RefSeq" id="WP_140588843.1">
    <property type="nucleotide sequence ID" value="NZ_VFWZ01000001.1"/>
</dbReference>
<sequence length="185" mass="21396">MCRYATAYKSHYACFSCRKTFKRKLLRDIKGGDSKDLIETTAKCTECNAPMADMGLDFEAPKKQDIKAWKHIANLYTVGITFHSCGCTGPGYIPNNKEALINHLSKIKEAYQKHQFFWINRKENPKTQSEIARDQHYNRAFFNQVPKKVKIGTKNSPEYNSTEAQIYWSKKIADVEEKITEIKTK</sequence>
<organism evidence="1 2">
    <name type="scientific">Aquimarina algicola</name>
    <dbReference type="NCBI Taxonomy" id="2589995"/>
    <lineage>
        <taxon>Bacteria</taxon>
        <taxon>Pseudomonadati</taxon>
        <taxon>Bacteroidota</taxon>
        <taxon>Flavobacteriia</taxon>
        <taxon>Flavobacteriales</taxon>
        <taxon>Flavobacteriaceae</taxon>
        <taxon>Aquimarina</taxon>
    </lineage>
</organism>
<dbReference type="OrthoDB" id="69438at2"/>